<comment type="caution">
    <text evidence="1">The sequence shown here is derived from an EMBL/GenBank/DDBJ whole genome shotgun (WGS) entry which is preliminary data.</text>
</comment>
<evidence type="ECO:0000313" key="1">
    <source>
        <dbReference type="EMBL" id="GAJ19022.1"/>
    </source>
</evidence>
<dbReference type="AlphaFoldDB" id="X1VJG0"/>
<organism evidence="1">
    <name type="scientific">marine sediment metagenome</name>
    <dbReference type="NCBI Taxonomy" id="412755"/>
    <lineage>
        <taxon>unclassified sequences</taxon>
        <taxon>metagenomes</taxon>
        <taxon>ecological metagenomes</taxon>
    </lineage>
</organism>
<reference evidence="1" key="1">
    <citation type="journal article" date="2014" name="Front. Microbiol.">
        <title>High frequency of phylogenetically diverse reductive dehalogenase-homologous genes in deep subseafloor sedimentary metagenomes.</title>
        <authorList>
            <person name="Kawai M."/>
            <person name="Futagami T."/>
            <person name="Toyoda A."/>
            <person name="Takaki Y."/>
            <person name="Nishi S."/>
            <person name="Hori S."/>
            <person name="Arai W."/>
            <person name="Tsubouchi T."/>
            <person name="Morono Y."/>
            <person name="Uchiyama I."/>
            <person name="Ito T."/>
            <person name="Fujiyama A."/>
            <person name="Inagaki F."/>
            <person name="Takami H."/>
        </authorList>
    </citation>
    <scope>NUCLEOTIDE SEQUENCE</scope>
    <source>
        <strain evidence="1">Expedition CK06-06</strain>
    </source>
</reference>
<name>X1VJG0_9ZZZZ</name>
<protein>
    <submittedName>
        <fullName evidence="1">Uncharacterized protein</fullName>
    </submittedName>
</protein>
<feature type="non-terminal residue" evidence="1">
    <location>
        <position position="1"/>
    </location>
</feature>
<proteinExistence type="predicted"/>
<feature type="non-terminal residue" evidence="1">
    <location>
        <position position="37"/>
    </location>
</feature>
<gene>
    <name evidence="1" type="ORF">S12H4_63522</name>
</gene>
<accession>X1VJG0</accession>
<sequence>VAGNLYPTYFKLFGLSASRKEVRIKKQLRAFLERPDV</sequence>
<dbReference type="EMBL" id="BARW01043295">
    <property type="protein sequence ID" value="GAJ19022.1"/>
    <property type="molecule type" value="Genomic_DNA"/>
</dbReference>